<sequence>MKNIFKHKRTHKDRVKANEQSDADQRHDNLKNSALMEYYMMGGY</sequence>
<dbReference type="Proteomes" id="UP000295064">
    <property type="component" value="Unassembled WGS sequence"/>
</dbReference>
<name>A0A4V6PTR5_9FIRM</name>
<evidence type="ECO:0000256" key="1">
    <source>
        <dbReference type="SAM" id="MobiDB-lite"/>
    </source>
</evidence>
<evidence type="ECO:0000313" key="2">
    <source>
        <dbReference type="EMBL" id="TDO94732.1"/>
    </source>
</evidence>
<gene>
    <name evidence="2" type="ORF">DFR79_102108</name>
</gene>
<dbReference type="EMBL" id="SNWX01000002">
    <property type="protein sequence ID" value="TDO94732.1"/>
    <property type="molecule type" value="Genomic_DNA"/>
</dbReference>
<accession>A0A4V6PTR5</accession>
<feature type="region of interest" description="Disordered" evidence="1">
    <location>
        <begin position="1"/>
        <end position="26"/>
    </location>
</feature>
<feature type="compositionally biased region" description="Basic residues" evidence="1">
    <location>
        <begin position="1"/>
        <end position="14"/>
    </location>
</feature>
<protein>
    <submittedName>
        <fullName evidence="2">Uncharacterized protein</fullName>
    </submittedName>
</protein>
<dbReference type="AlphaFoldDB" id="A0A4V6PTR5"/>
<proteinExistence type="predicted"/>
<organism evidence="2 3">
    <name type="scientific">Halanaerobium saccharolyticum</name>
    <dbReference type="NCBI Taxonomy" id="43595"/>
    <lineage>
        <taxon>Bacteria</taxon>
        <taxon>Bacillati</taxon>
        <taxon>Bacillota</taxon>
        <taxon>Clostridia</taxon>
        <taxon>Halanaerobiales</taxon>
        <taxon>Halanaerobiaceae</taxon>
        <taxon>Halanaerobium</taxon>
    </lineage>
</organism>
<feature type="compositionally biased region" description="Basic and acidic residues" evidence="1">
    <location>
        <begin position="15"/>
        <end position="26"/>
    </location>
</feature>
<comment type="caution">
    <text evidence="2">The sequence shown here is derived from an EMBL/GenBank/DDBJ whole genome shotgun (WGS) entry which is preliminary data.</text>
</comment>
<dbReference type="RefSeq" id="WP_279512858.1">
    <property type="nucleotide sequence ID" value="NZ_SNWX01000002.1"/>
</dbReference>
<evidence type="ECO:0000313" key="3">
    <source>
        <dbReference type="Proteomes" id="UP000295064"/>
    </source>
</evidence>
<reference evidence="2 3" key="1">
    <citation type="submission" date="2019-03" db="EMBL/GenBank/DDBJ databases">
        <title>Subsurface microbial communities from deep shales in Ohio and West Virginia, USA.</title>
        <authorList>
            <person name="Wrighton K."/>
        </authorList>
    </citation>
    <scope>NUCLEOTIDE SEQUENCE [LARGE SCALE GENOMIC DNA]</scope>
    <source>
        <strain evidence="2 3">MA284_T2</strain>
    </source>
</reference>